<dbReference type="PROSITE" id="PS51471">
    <property type="entry name" value="FE2OG_OXY"/>
    <property type="match status" value="1"/>
</dbReference>
<dbReference type="PRINTS" id="PR00682">
    <property type="entry name" value="IPNSYNTHASE"/>
</dbReference>
<comment type="caution">
    <text evidence="4">The sequence shown here is derived from an EMBL/GenBank/DDBJ whole genome shotgun (WGS) entry which is preliminary data.</text>
</comment>
<dbReference type="InterPro" id="IPR044861">
    <property type="entry name" value="IPNS-like_FE2OG_OXY"/>
</dbReference>
<evidence type="ECO:0000313" key="5">
    <source>
        <dbReference type="Proteomes" id="UP001492380"/>
    </source>
</evidence>
<dbReference type="Proteomes" id="UP001492380">
    <property type="component" value="Unassembled WGS sequence"/>
</dbReference>
<reference evidence="4 5" key="1">
    <citation type="submission" date="2024-04" db="EMBL/GenBank/DDBJ databases">
        <title>Phyllosticta paracitricarpa is synonymous to the EU quarantine fungus P. citricarpa based on phylogenomic analyses.</title>
        <authorList>
            <consortium name="Lawrence Berkeley National Laboratory"/>
            <person name="Van Ingen-Buijs V.A."/>
            <person name="Van Westerhoven A.C."/>
            <person name="Haridas S."/>
            <person name="Skiadas P."/>
            <person name="Martin F."/>
            <person name="Groenewald J.Z."/>
            <person name="Crous P.W."/>
            <person name="Seidl M.F."/>
        </authorList>
    </citation>
    <scope>NUCLEOTIDE SEQUENCE [LARGE SCALE GENOMIC DNA]</scope>
    <source>
        <strain evidence="4 5">CBS 123374</strain>
    </source>
</reference>
<dbReference type="Pfam" id="PF14226">
    <property type="entry name" value="DIOX_N"/>
    <property type="match status" value="1"/>
</dbReference>
<keyword evidence="2" id="KW-0408">Iron</keyword>
<dbReference type="SUPFAM" id="SSF51197">
    <property type="entry name" value="Clavaminate synthase-like"/>
    <property type="match status" value="1"/>
</dbReference>
<keyword evidence="2" id="KW-0479">Metal-binding</keyword>
<evidence type="ECO:0000313" key="4">
    <source>
        <dbReference type="EMBL" id="KAK8244023.1"/>
    </source>
</evidence>
<protein>
    <submittedName>
        <fullName evidence="4">Clavaminate synthase-like protein</fullName>
    </submittedName>
</protein>
<dbReference type="EMBL" id="JBBWRZ010000002">
    <property type="protein sequence ID" value="KAK8244023.1"/>
    <property type="molecule type" value="Genomic_DNA"/>
</dbReference>
<dbReference type="InterPro" id="IPR005123">
    <property type="entry name" value="Oxoglu/Fe-dep_dioxygenase_dom"/>
</dbReference>
<dbReference type="InterPro" id="IPR026992">
    <property type="entry name" value="DIOX_N"/>
</dbReference>
<dbReference type="Pfam" id="PF03171">
    <property type="entry name" value="2OG-FeII_Oxy"/>
    <property type="match status" value="1"/>
</dbReference>
<keyword evidence="2" id="KW-0560">Oxidoreductase</keyword>
<comment type="similarity">
    <text evidence="1 2">Belongs to the iron/ascorbate-dependent oxidoreductase family.</text>
</comment>
<dbReference type="PANTHER" id="PTHR47990">
    <property type="entry name" value="2-OXOGLUTARATE (2OG) AND FE(II)-DEPENDENT OXYGENASE SUPERFAMILY PROTEIN-RELATED"/>
    <property type="match status" value="1"/>
</dbReference>
<proteinExistence type="inferred from homology"/>
<accession>A0ABR1YZ79</accession>
<dbReference type="InterPro" id="IPR050231">
    <property type="entry name" value="Iron_ascorbate_oxido_reductase"/>
</dbReference>
<organism evidence="4 5">
    <name type="scientific">Phyllosticta capitalensis</name>
    <dbReference type="NCBI Taxonomy" id="121624"/>
    <lineage>
        <taxon>Eukaryota</taxon>
        <taxon>Fungi</taxon>
        <taxon>Dikarya</taxon>
        <taxon>Ascomycota</taxon>
        <taxon>Pezizomycotina</taxon>
        <taxon>Dothideomycetes</taxon>
        <taxon>Dothideomycetes incertae sedis</taxon>
        <taxon>Botryosphaeriales</taxon>
        <taxon>Phyllostictaceae</taxon>
        <taxon>Phyllosticta</taxon>
    </lineage>
</organism>
<gene>
    <name evidence="4" type="ORF">HDK90DRAFT_142928</name>
</gene>
<evidence type="ECO:0000256" key="2">
    <source>
        <dbReference type="RuleBase" id="RU003682"/>
    </source>
</evidence>
<evidence type="ECO:0000259" key="3">
    <source>
        <dbReference type="PROSITE" id="PS51471"/>
    </source>
</evidence>
<keyword evidence="5" id="KW-1185">Reference proteome</keyword>
<sequence>MAPGVLATDASPAPEPIGETVTFHAGKGKGVRHFIPGSKPTFTSIPTVDFSLATSSNLTDRQSVANAVGRAFTETGFMYAVNHGISPELLSEAPARVVRDFFALPSEKKMDIHINKSPAIRGYEALYETRLNQKTMGDMKEAFNCADDPWEPEQHAPADLDTTYSHYPPNPEGKILNQWPDDMLPAFRQTLTTYRDAVSAFAKTILRMVALSLGEEETYFESMCKFPMAGLRALRYPPAAPIPEGSEATETIGIGAHADYSFITLVNQLSGDANAQGGLEVLTPSGHWIAAPPVPGSLVVNVGDFLERATNDRFTSTVHRVRNCVGSERHSLAYFFSPSSDSIIKTVPSCVVEGEEDKYEEIRAGDWQLQRLLRARYKHPASVKARENGEI</sequence>
<feature type="domain" description="Fe2OG dioxygenase" evidence="3">
    <location>
        <begin position="225"/>
        <end position="338"/>
    </location>
</feature>
<evidence type="ECO:0000256" key="1">
    <source>
        <dbReference type="ARBA" id="ARBA00008056"/>
    </source>
</evidence>
<name>A0ABR1YZ79_9PEZI</name>
<dbReference type="Gene3D" id="2.60.120.330">
    <property type="entry name" value="B-lactam Antibiotic, Isopenicillin N Synthase, Chain"/>
    <property type="match status" value="1"/>
</dbReference>
<dbReference type="InterPro" id="IPR027443">
    <property type="entry name" value="IPNS-like_sf"/>
</dbReference>